<dbReference type="Pfam" id="PF17626">
    <property type="entry name" value="IncF"/>
    <property type="match status" value="1"/>
</dbReference>
<dbReference type="RefSeq" id="WP_010230349.1">
    <property type="nucleotide sequence ID" value="NZ_CP007217.1"/>
</dbReference>
<keyword evidence="1" id="KW-0812">Transmembrane</keyword>
<dbReference type="KEGG" id="cmx:DNC_01955"/>
<evidence type="ECO:0000313" key="2">
    <source>
        <dbReference type="EMBL" id="AJR10471.1"/>
    </source>
</evidence>
<evidence type="ECO:0000313" key="3">
    <source>
        <dbReference type="Proteomes" id="UP000260363"/>
    </source>
</evidence>
<accession>A0A097KER8</accession>
<organism evidence="2 3">
    <name type="scientific">Chlamydia muridarum</name>
    <dbReference type="NCBI Taxonomy" id="83560"/>
    <lineage>
        <taxon>Bacteria</taxon>
        <taxon>Pseudomonadati</taxon>
        <taxon>Chlamydiota</taxon>
        <taxon>Chlamydiia</taxon>
        <taxon>Chlamydiales</taxon>
        <taxon>Chlamydiaceae</taxon>
        <taxon>Chlamydia/Chlamydophila group</taxon>
        <taxon>Chlamydia</taxon>
    </lineage>
</organism>
<keyword evidence="1" id="KW-0472">Membrane</keyword>
<gene>
    <name evidence="2" type="ORF">BD36_02080</name>
</gene>
<dbReference type="GeneID" id="1245745"/>
<dbReference type="InterPro" id="IPR035119">
    <property type="entry name" value="IncF"/>
</dbReference>
<dbReference type="OMA" id="SHHRPCD"/>
<name>A0A097KER8_CHLMR</name>
<dbReference type="Proteomes" id="UP000260363">
    <property type="component" value="Chromosome"/>
</dbReference>
<dbReference type="KEGG" id="cmg:NC81_01950"/>
<keyword evidence="1" id="KW-1133">Transmembrane helix</keyword>
<feature type="transmembrane region" description="Helical" evidence="1">
    <location>
        <begin position="66"/>
        <end position="87"/>
    </location>
</feature>
<feature type="transmembrane region" description="Helical" evidence="1">
    <location>
        <begin position="32"/>
        <end position="54"/>
    </location>
</feature>
<dbReference type="EMBL" id="CP007217">
    <property type="protein sequence ID" value="AJR10471.1"/>
    <property type="molecule type" value="Genomic_DNA"/>
</dbReference>
<proteinExistence type="predicted"/>
<dbReference type="PATRIC" id="fig|83560.10.peg.399"/>
<sequence>MIQSIEREGTFIESHHRPCDSLKHKAKAAFGIAKLIAALVALILNGALFALSVIAVCVGSTPASPLVGLAATTLASFLCAARVLFLITKDRGWV</sequence>
<evidence type="ECO:0000256" key="1">
    <source>
        <dbReference type="SAM" id="Phobius"/>
    </source>
</evidence>
<reference evidence="2 3" key="1">
    <citation type="submission" date="2014-02" db="EMBL/GenBank/DDBJ databases">
        <authorList>
            <person name="Chen C."/>
            <person name="Conrad T.A."/>
            <person name="Zhou Z."/>
            <person name="Lai Z."/>
            <person name="Zhong G."/>
        </authorList>
    </citation>
    <scope>NUCLEOTIDE SEQUENCE [LARGE SCALE GENOMIC DNA]</scope>
    <source>
        <strain evidence="2 3">Nigg3-28</strain>
    </source>
</reference>
<protein>
    <submittedName>
        <fullName evidence="2">Membrane protein</fullName>
    </submittedName>
</protein>
<dbReference type="AlphaFoldDB" id="A0A097KER8"/>
<dbReference type="STRING" id="83560.NC80_01935"/>
<dbReference type="KEGG" id="cmm:NC80_01935"/>